<keyword evidence="3" id="KW-1185">Reference proteome</keyword>
<evidence type="ECO:0000256" key="1">
    <source>
        <dbReference type="SAM" id="Phobius"/>
    </source>
</evidence>
<comment type="caution">
    <text evidence="2">The sequence shown here is derived from an EMBL/GenBank/DDBJ whole genome shotgun (WGS) entry which is preliminary data.</text>
</comment>
<proteinExistence type="predicted"/>
<feature type="transmembrane region" description="Helical" evidence="1">
    <location>
        <begin position="16"/>
        <end position="37"/>
    </location>
</feature>
<dbReference type="Proteomes" id="UP000070163">
    <property type="component" value="Unassembled WGS sequence"/>
</dbReference>
<keyword evidence="1" id="KW-0472">Membrane</keyword>
<gene>
    <name evidence="2" type="ORF">AKJ57_03305</name>
</gene>
<organism evidence="2 3">
    <name type="scientific">candidate division MSBL1 archaeon SCGC-AAA259A05</name>
    <dbReference type="NCBI Taxonomy" id="1698259"/>
    <lineage>
        <taxon>Archaea</taxon>
        <taxon>Methanobacteriati</taxon>
        <taxon>Methanobacteriota</taxon>
        <taxon>candidate division MSBL1</taxon>
    </lineage>
</organism>
<protein>
    <submittedName>
        <fullName evidence="2">Uncharacterized protein</fullName>
    </submittedName>
</protein>
<dbReference type="EMBL" id="LHXJ01000033">
    <property type="protein sequence ID" value="KXA90886.1"/>
    <property type="molecule type" value="Genomic_DNA"/>
</dbReference>
<keyword evidence="1" id="KW-0812">Transmembrane</keyword>
<keyword evidence="1" id="KW-1133">Transmembrane helix</keyword>
<name>A0A133U9S6_9EURY</name>
<dbReference type="AlphaFoldDB" id="A0A133U9S6"/>
<evidence type="ECO:0000313" key="3">
    <source>
        <dbReference type="Proteomes" id="UP000070163"/>
    </source>
</evidence>
<sequence length="178" mass="19734">MRPSPVGIDKKRKKQIIVIGIAIVAAVICLMLILNFFSSEERQTPYFSEVELKDEKIKPGETTLLKTRILNPGSNVYENAKIRIISGSPKIKMSLTSPGAETQHENRTTPKGKFEQSLTVNIPYGLGKEFETGLYTFDMSGDIYSGISLMKAEIEAHLIVDGEPTDNKVLELTISSED</sequence>
<reference evidence="2 3" key="1">
    <citation type="journal article" date="2016" name="Sci. Rep.">
        <title>Metabolic traits of an uncultured archaeal lineage -MSBL1- from brine pools of the Red Sea.</title>
        <authorList>
            <person name="Mwirichia R."/>
            <person name="Alam I."/>
            <person name="Rashid M."/>
            <person name="Vinu M."/>
            <person name="Ba-Alawi W."/>
            <person name="Anthony Kamau A."/>
            <person name="Kamanda Ngugi D."/>
            <person name="Goker M."/>
            <person name="Klenk H.P."/>
            <person name="Bajic V."/>
            <person name="Stingl U."/>
        </authorList>
    </citation>
    <scope>NUCLEOTIDE SEQUENCE [LARGE SCALE GENOMIC DNA]</scope>
    <source>
        <strain evidence="2">SCGC-AAA259A05</strain>
    </source>
</reference>
<accession>A0A133U9S6</accession>
<evidence type="ECO:0000313" key="2">
    <source>
        <dbReference type="EMBL" id="KXA90886.1"/>
    </source>
</evidence>